<dbReference type="InterPro" id="IPR015590">
    <property type="entry name" value="Aldehyde_DH_dom"/>
</dbReference>
<dbReference type="GO" id="GO:0006081">
    <property type="term" value="P:aldehyde metabolic process"/>
    <property type="evidence" value="ECO:0007669"/>
    <property type="project" value="InterPro"/>
</dbReference>
<feature type="active site" evidence="4">
    <location>
        <position position="255"/>
    </location>
</feature>
<proteinExistence type="inferred from homology"/>
<keyword evidence="2 3" id="KW-0560">Oxidoreductase</keyword>
<evidence type="ECO:0000313" key="9">
    <source>
        <dbReference type="Proteomes" id="UP000825935"/>
    </source>
</evidence>
<evidence type="ECO:0000256" key="6">
    <source>
        <dbReference type="RuleBase" id="RU003345"/>
    </source>
</evidence>
<dbReference type="CDD" id="cd07087">
    <property type="entry name" value="ALDH_F3-13-14_CALDH-like"/>
    <property type="match status" value="1"/>
</dbReference>
<dbReference type="Gene3D" id="3.40.309.10">
    <property type="entry name" value="Aldehyde Dehydrogenase, Chain A, domain 2"/>
    <property type="match status" value="1"/>
</dbReference>
<dbReference type="EMBL" id="CM035418">
    <property type="protein sequence ID" value="KAH7421719.1"/>
    <property type="molecule type" value="Genomic_DNA"/>
</dbReference>
<comment type="caution">
    <text evidence="8">The sequence shown here is derived from an EMBL/GenBank/DDBJ whole genome shotgun (WGS) entry which is preliminary data.</text>
</comment>
<dbReference type="FunFam" id="3.40.605.10:FF:000004">
    <property type="entry name" value="Aldehyde dehydrogenase"/>
    <property type="match status" value="1"/>
</dbReference>
<evidence type="ECO:0000256" key="4">
    <source>
        <dbReference type="PIRSR" id="PIRSR036492-1"/>
    </source>
</evidence>
<dbReference type="InterPro" id="IPR016161">
    <property type="entry name" value="Ald_DH/histidinol_DH"/>
</dbReference>
<comment type="similarity">
    <text evidence="1 3 6">Belongs to the aldehyde dehydrogenase family.</text>
</comment>
<feature type="domain" description="Aldehyde dehydrogenase" evidence="7">
    <location>
        <begin position="9"/>
        <end position="261"/>
    </location>
</feature>
<evidence type="ECO:0000256" key="5">
    <source>
        <dbReference type="PROSITE-ProRule" id="PRU10007"/>
    </source>
</evidence>
<dbReference type="Proteomes" id="UP000825935">
    <property type="component" value="Chromosome 13"/>
</dbReference>
<evidence type="ECO:0000256" key="3">
    <source>
        <dbReference type="PIRNR" id="PIRNR036492"/>
    </source>
</evidence>
<feature type="active site" evidence="4 5">
    <location>
        <position position="220"/>
    </location>
</feature>
<dbReference type="PANTHER" id="PTHR43570">
    <property type="entry name" value="ALDEHYDE DEHYDROGENASE"/>
    <property type="match status" value="1"/>
</dbReference>
<dbReference type="GO" id="GO:0004029">
    <property type="term" value="F:aldehyde dehydrogenase (NAD+) activity"/>
    <property type="evidence" value="ECO:0007669"/>
    <property type="project" value="TreeGrafter"/>
</dbReference>
<evidence type="ECO:0000313" key="8">
    <source>
        <dbReference type="EMBL" id="KAH7421719.1"/>
    </source>
</evidence>
<feature type="domain" description="Aldehyde dehydrogenase" evidence="7">
    <location>
        <begin position="280"/>
        <end position="434"/>
    </location>
</feature>
<organism evidence="8 9">
    <name type="scientific">Ceratopteris richardii</name>
    <name type="common">Triangle waterfern</name>
    <dbReference type="NCBI Taxonomy" id="49495"/>
    <lineage>
        <taxon>Eukaryota</taxon>
        <taxon>Viridiplantae</taxon>
        <taxon>Streptophyta</taxon>
        <taxon>Embryophyta</taxon>
        <taxon>Tracheophyta</taxon>
        <taxon>Polypodiopsida</taxon>
        <taxon>Polypodiidae</taxon>
        <taxon>Polypodiales</taxon>
        <taxon>Pteridineae</taxon>
        <taxon>Pteridaceae</taxon>
        <taxon>Parkerioideae</taxon>
        <taxon>Ceratopteris</taxon>
    </lineage>
</organism>
<dbReference type="InterPro" id="IPR012394">
    <property type="entry name" value="Aldehyde_DH_NAD(P)"/>
</dbReference>
<reference evidence="8" key="1">
    <citation type="submission" date="2021-08" db="EMBL/GenBank/DDBJ databases">
        <title>WGS assembly of Ceratopteris richardii.</title>
        <authorList>
            <person name="Marchant D.B."/>
            <person name="Chen G."/>
            <person name="Jenkins J."/>
            <person name="Shu S."/>
            <person name="Leebens-Mack J."/>
            <person name="Grimwood J."/>
            <person name="Schmutz J."/>
            <person name="Soltis P."/>
            <person name="Soltis D."/>
            <person name="Chen Z.-H."/>
        </authorList>
    </citation>
    <scope>NUCLEOTIDE SEQUENCE</scope>
    <source>
        <strain evidence="8">Whitten #5841</strain>
        <tissue evidence="8">Leaf</tissue>
    </source>
</reference>
<dbReference type="Pfam" id="PF00171">
    <property type="entry name" value="Aldedh"/>
    <property type="match status" value="2"/>
</dbReference>
<dbReference type="InterPro" id="IPR029510">
    <property type="entry name" value="Ald_DH_CS_GLU"/>
</dbReference>
<name>A0A8T2TM95_CERRI</name>
<accession>A0A8T2TM95</accession>
<dbReference type="SUPFAM" id="SSF53720">
    <property type="entry name" value="ALDH-like"/>
    <property type="match status" value="1"/>
</dbReference>
<dbReference type="Gene3D" id="3.40.605.10">
    <property type="entry name" value="Aldehyde Dehydrogenase, Chain A, domain 1"/>
    <property type="match status" value="1"/>
</dbReference>
<sequence length="482" mass="53995">MWKNFGVHEKNRIEEAINTARGTFQTGRTRPLKWRITQLKALKTMLDEHEHAFCSALYRDLGKSHFEANYIELENVRNSCDFFIKNLKELMKPKSADVPWYMKRSTKAKVVHEPLGVVLIFSAWNYPLLLALDPLAATIAAGNAVIVKPVECAKSMCLILKKLLPKYLDTHAVKVLEDTQEECAILLTYKFDKIFYTGSPPIGRIIMEAAAKHLTPVTLELGGKSPAIVDSTADIFTVARRLAATKWMINCGQTCIAPDYVLSANIDVETYREIDFMLRIINKESLARLQTLLDEVQDSVVFKLGETDTERLMMMPTILLDPPMESKIMQKEIFGPILLVLQVHNMEEAISFVCSRPQPLALYMFTTNKKLAEEVVEKTSSGSVVINDAGTQFGLESIPFGGIGETLQHIGGIPTSGMGSYHGRYGFDTFSHQKGVVTTQASGDDPIHYPPYSAKNKAILRACLRNKSMLDVILIKLGMRKF</sequence>
<dbReference type="GO" id="GO:0005737">
    <property type="term" value="C:cytoplasm"/>
    <property type="evidence" value="ECO:0007669"/>
    <property type="project" value="TreeGrafter"/>
</dbReference>
<dbReference type="OMA" id="LMTWACT"/>
<evidence type="ECO:0000256" key="2">
    <source>
        <dbReference type="ARBA" id="ARBA00023002"/>
    </source>
</evidence>
<dbReference type="InterPro" id="IPR016162">
    <property type="entry name" value="Ald_DH_N"/>
</dbReference>
<dbReference type="PIRSF" id="PIRSF036492">
    <property type="entry name" value="ALDH"/>
    <property type="match status" value="1"/>
</dbReference>
<gene>
    <name evidence="8" type="ORF">KP509_13G072800</name>
</gene>
<dbReference type="PANTHER" id="PTHR43570:SF16">
    <property type="entry name" value="ALDEHYDE DEHYDROGENASE TYPE III, ISOFORM Q"/>
    <property type="match status" value="1"/>
</dbReference>
<evidence type="ECO:0000256" key="1">
    <source>
        <dbReference type="ARBA" id="ARBA00009986"/>
    </source>
</evidence>
<dbReference type="AlphaFoldDB" id="A0A8T2TM95"/>
<protein>
    <recommendedName>
        <fullName evidence="3">Aldehyde dehydrogenase</fullName>
    </recommendedName>
</protein>
<dbReference type="PROSITE" id="PS00687">
    <property type="entry name" value="ALDEHYDE_DEHYDR_GLU"/>
    <property type="match status" value="1"/>
</dbReference>
<keyword evidence="9" id="KW-1185">Reference proteome</keyword>
<dbReference type="InterPro" id="IPR016163">
    <property type="entry name" value="Ald_DH_C"/>
</dbReference>
<evidence type="ECO:0000259" key="7">
    <source>
        <dbReference type="Pfam" id="PF00171"/>
    </source>
</evidence>
<dbReference type="OrthoDB" id="440325at2759"/>